<name>A0AA35Y044_LACSI</name>
<organism evidence="1 2">
    <name type="scientific">Lactuca saligna</name>
    <name type="common">Willowleaf lettuce</name>
    <dbReference type="NCBI Taxonomy" id="75948"/>
    <lineage>
        <taxon>Eukaryota</taxon>
        <taxon>Viridiplantae</taxon>
        <taxon>Streptophyta</taxon>
        <taxon>Embryophyta</taxon>
        <taxon>Tracheophyta</taxon>
        <taxon>Spermatophyta</taxon>
        <taxon>Magnoliopsida</taxon>
        <taxon>eudicotyledons</taxon>
        <taxon>Gunneridae</taxon>
        <taxon>Pentapetalae</taxon>
        <taxon>asterids</taxon>
        <taxon>campanulids</taxon>
        <taxon>Asterales</taxon>
        <taxon>Asteraceae</taxon>
        <taxon>Cichorioideae</taxon>
        <taxon>Cichorieae</taxon>
        <taxon>Lactucinae</taxon>
        <taxon>Lactuca</taxon>
    </lineage>
</organism>
<reference evidence="1" key="1">
    <citation type="submission" date="2023-04" db="EMBL/GenBank/DDBJ databases">
        <authorList>
            <person name="Vijverberg K."/>
            <person name="Xiong W."/>
            <person name="Schranz E."/>
        </authorList>
    </citation>
    <scope>NUCLEOTIDE SEQUENCE</scope>
</reference>
<dbReference type="Proteomes" id="UP001177003">
    <property type="component" value="Chromosome 0"/>
</dbReference>
<accession>A0AA35Y044</accession>
<gene>
    <name evidence="1" type="ORF">LSALG_LOCUS602</name>
</gene>
<dbReference type="EMBL" id="OX465086">
    <property type="protein sequence ID" value="CAI9259725.1"/>
    <property type="molecule type" value="Genomic_DNA"/>
</dbReference>
<proteinExistence type="predicted"/>
<keyword evidence="2" id="KW-1185">Reference proteome</keyword>
<sequence>MGNFSNSSPSFTESTLTLVKQGLDLPYIHISLIQPTTQLALIPLRTSVSLLPIERQLATSYSTTIPSSSRLEALAYPNIVFKTLGFNFGSSVIQNELLSILVDSPGHIGSSTDINVVLCIGYGVLATVDFNKDDSVMEKKFCLQNCGEIFHLFVAVNKSDKYFSKYLVHGAYFTFQKVTEDSNVTLSKHQDPLGDIMVPRERVQGNWCMLAGIKIQEKGLEQVTITAGYDDLGGSNVITGKNKKSMESSWILENLKKKGIDEEIDKEILVIAKKGKDVSKDLMLKLLPNKFLRANGSGSEVTYGELYRLEEFLLCPLIVLDDSGDGFTKGLEAELASLHSKGFNASVTSGGYGWYITLDPNENGWEVVKKGGNAQVIGEVPHKFKNVFEVVRIPSEGPSFHYQYFSSGVMSNKNGKVDKVIKMILEELEPVIVGQATKQGFELEEMEGEQQQQESLKKKSEEILVYSLKLLMLHVKFELFRVYLSFWQPRLKRNARTTHSFLHLEDKVKVWAVGIDKPRHFCYLFGQG</sequence>
<protein>
    <submittedName>
        <fullName evidence="1">Uncharacterized protein</fullName>
    </submittedName>
</protein>
<dbReference type="AlphaFoldDB" id="A0AA35Y044"/>
<evidence type="ECO:0000313" key="2">
    <source>
        <dbReference type="Proteomes" id="UP001177003"/>
    </source>
</evidence>
<evidence type="ECO:0000313" key="1">
    <source>
        <dbReference type="EMBL" id="CAI9259725.1"/>
    </source>
</evidence>